<organism evidence="4 5">
    <name type="scientific">Streptomyces cylindrosporus</name>
    <dbReference type="NCBI Taxonomy" id="2927583"/>
    <lineage>
        <taxon>Bacteria</taxon>
        <taxon>Bacillati</taxon>
        <taxon>Actinomycetota</taxon>
        <taxon>Actinomycetes</taxon>
        <taxon>Kitasatosporales</taxon>
        <taxon>Streptomycetaceae</taxon>
        <taxon>Streptomyces</taxon>
    </lineage>
</organism>
<dbReference type="EMBL" id="JALDAY010000022">
    <property type="protein sequence ID" value="MCI3278935.1"/>
    <property type="molecule type" value="Genomic_DNA"/>
</dbReference>
<evidence type="ECO:0000259" key="3">
    <source>
        <dbReference type="Pfam" id="PF13936"/>
    </source>
</evidence>
<feature type="domain" description="Transposase IS30-like HTH" evidence="3">
    <location>
        <begin position="5"/>
        <end position="45"/>
    </location>
</feature>
<dbReference type="InterPro" id="IPR000835">
    <property type="entry name" value="HTH_MarR-typ"/>
</dbReference>
<dbReference type="InterPro" id="IPR036388">
    <property type="entry name" value="WH-like_DNA-bd_sf"/>
</dbReference>
<dbReference type="Pfam" id="PF12802">
    <property type="entry name" value="MarR_2"/>
    <property type="match status" value="1"/>
</dbReference>
<dbReference type="PANTHER" id="PTHR10948:SF23">
    <property type="entry name" value="TRANSPOSASE INSI FOR INSERTION SEQUENCE ELEMENT IS30A-RELATED"/>
    <property type="match status" value="1"/>
</dbReference>
<comment type="caution">
    <text evidence="4">The sequence shown here is derived from an EMBL/GenBank/DDBJ whole genome shotgun (WGS) entry which is preliminary data.</text>
</comment>
<dbReference type="InterPro" id="IPR051917">
    <property type="entry name" value="Transposase-Integrase"/>
</dbReference>
<feature type="region of interest" description="Disordered" evidence="1">
    <location>
        <begin position="57"/>
        <end position="82"/>
    </location>
</feature>
<dbReference type="InterPro" id="IPR025246">
    <property type="entry name" value="IS30-like_HTH"/>
</dbReference>
<dbReference type="PANTHER" id="PTHR10948">
    <property type="entry name" value="TRANSPOSASE"/>
    <property type="match status" value="1"/>
</dbReference>
<evidence type="ECO:0000256" key="1">
    <source>
        <dbReference type="SAM" id="MobiDB-lite"/>
    </source>
</evidence>
<feature type="domain" description="HTH marR-type" evidence="2">
    <location>
        <begin position="103"/>
        <end position="160"/>
    </location>
</feature>
<sequence>MPGGRLTQQERQQIALGLADGLAYAEIARRLDRPTSTVTREVMRNGGPTAYRSDLAHRATERRAQRRKQGVTRDAKGVPQAYGRDAEAVREYEETLTTVFMQSGMTKMTARVMASLTISDSGSLTAAELVQRLQVSPASVSKAIGFLEEQEMVRRERDERRRERYVLDDEIMYDSMMASVRATAQVAETARQGVAVLGVGTPAAVRLENTARFMDFISETMARAADQARAILHTKPTEATEQR</sequence>
<proteinExistence type="predicted"/>
<dbReference type="SUPFAM" id="SSF46785">
    <property type="entry name" value="Winged helix' DNA-binding domain"/>
    <property type="match status" value="1"/>
</dbReference>
<reference evidence="4" key="1">
    <citation type="submission" date="2022-03" db="EMBL/GenBank/DDBJ databases">
        <title>Streptomyces 7R015 and 7R016 isolated from Barleria lupulina in Thailand.</title>
        <authorList>
            <person name="Kanchanasin P."/>
            <person name="Phongsopitanun W."/>
            <person name="Tanasupawat S."/>
        </authorList>
    </citation>
    <scope>NUCLEOTIDE SEQUENCE</scope>
    <source>
        <strain evidence="4">7R015</strain>
    </source>
</reference>
<evidence type="ECO:0000313" key="5">
    <source>
        <dbReference type="Proteomes" id="UP001165269"/>
    </source>
</evidence>
<gene>
    <name evidence="4" type="ORF">MQP27_48525</name>
</gene>
<dbReference type="Gene3D" id="1.10.10.10">
    <property type="entry name" value="Winged helix-like DNA-binding domain superfamily/Winged helix DNA-binding domain"/>
    <property type="match status" value="1"/>
</dbReference>
<dbReference type="InterPro" id="IPR036390">
    <property type="entry name" value="WH_DNA-bd_sf"/>
</dbReference>
<dbReference type="Proteomes" id="UP001165269">
    <property type="component" value="Unassembled WGS sequence"/>
</dbReference>
<protein>
    <submittedName>
        <fullName evidence="4">Helix-turn-helix domain-containing protein</fullName>
    </submittedName>
</protein>
<dbReference type="RefSeq" id="WP_242778180.1">
    <property type="nucleotide sequence ID" value="NZ_JALDAY010000022.1"/>
</dbReference>
<name>A0ABS9YQP1_9ACTN</name>
<dbReference type="Pfam" id="PF13936">
    <property type="entry name" value="HTH_38"/>
    <property type="match status" value="1"/>
</dbReference>
<keyword evidence="5" id="KW-1185">Reference proteome</keyword>
<evidence type="ECO:0000313" key="4">
    <source>
        <dbReference type="EMBL" id="MCI3278935.1"/>
    </source>
</evidence>
<accession>A0ABS9YQP1</accession>
<evidence type="ECO:0000259" key="2">
    <source>
        <dbReference type="Pfam" id="PF12802"/>
    </source>
</evidence>